<evidence type="ECO:0000313" key="1">
    <source>
        <dbReference type="EMBL" id="KAF2620841.1"/>
    </source>
</evidence>
<accession>A0A8S9MSG2</accession>
<proteinExistence type="predicted"/>
<protein>
    <submittedName>
        <fullName evidence="1">Uncharacterized protein</fullName>
    </submittedName>
</protein>
<reference evidence="1" key="1">
    <citation type="submission" date="2019-12" db="EMBL/GenBank/DDBJ databases">
        <title>Genome sequencing and annotation of Brassica cretica.</title>
        <authorList>
            <person name="Studholme D.J."/>
            <person name="Sarris P.F."/>
        </authorList>
    </citation>
    <scope>NUCLEOTIDE SEQUENCE</scope>
    <source>
        <strain evidence="1">PFS-001/15</strain>
        <tissue evidence="1">Leaf</tissue>
    </source>
</reference>
<dbReference type="AlphaFoldDB" id="A0A8S9MSG2"/>
<evidence type="ECO:0000313" key="2">
    <source>
        <dbReference type="Proteomes" id="UP000712281"/>
    </source>
</evidence>
<dbReference type="Proteomes" id="UP000712281">
    <property type="component" value="Unassembled WGS sequence"/>
</dbReference>
<dbReference type="EMBL" id="QGKW02000007">
    <property type="protein sequence ID" value="KAF2620841.1"/>
    <property type="molecule type" value="Genomic_DNA"/>
</dbReference>
<gene>
    <name evidence="1" type="ORF">F2Q68_00039286</name>
</gene>
<sequence>MFTQIPTKVRVHVSFGRYSQDLAYIFICINEVSRGVCQAESAKLWAGRFRDDLEERCDFGVFWSLLRCRAAQTCQMFRYGWRPSIIRSEVMPVLLRSGQSVSRERAVYGTNGMSIDGEPLPSIDGDARIWAEHIL</sequence>
<comment type="caution">
    <text evidence="1">The sequence shown here is derived from an EMBL/GenBank/DDBJ whole genome shotgun (WGS) entry which is preliminary data.</text>
</comment>
<organism evidence="1 2">
    <name type="scientific">Brassica cretica</name>
    <name type="common">Mustard</name>
    <dbReference type="NCBI Taxonomy" id="69181"/>
    <lineage>
        <taxon>Eukaryota</taxon>
        <taxon>Viridiplantae</taxon>
        <taxon>Streptophyta</taxon>
        <taxon>Embryophyta</taxon>
        <taxon>Tracheophyta</taxon>
        <taxon>Spermatophyta</taxon>
        <taxon>Magnoliopsida</taxon>
        <taxon>eudicotyledons</taxon>
        <taxon>Gunneridae</taxon>
        <taxon>Pentapetalae</taxon>
        <taxon>rosids</taxon>
        <taxon>malvids</taxon>
        <taxon>Brassicales</taxon>
        <taxon>Brassicaceae</taxon>
        <taxon>Brassiceae</taxon>
        <taxon>Brassica</taxon>
    </lineage>
</organism>
<name>A0A8S9MSG2_BRACR</name>